<gene>
    <name evidence="1" type="ORF">JR316_0009845</name>
</gene>
<comment type="caution">
    <text evidence="1">The sequence shown here is derived from an EMBL/GenBank/DDBJ whole genome shotgun (WGS) entry which is preliminary data.</text>
</comment>
<evidence type="ECO:0000313" key="2">
    <source>
        <dbReference type="Proteomes" id="UP000664032"/>
    </source>
</evidence>
<keyword evidence="2" id="KW-1185">Reference proteome</keyword>
<dbReference type="Proteomes" id="UP000664032">
    <property type="component" value="Unassembled WGS sequence"/>
</dbReference>
<organism evidence="1 2">
    <name type="scientific">Psilocybe cubensis</name>
    <name type="common">Psychedelic mushroom</name>
    <name type="synonym">Stropharia cubensis</name>
    <dbReference type="NCBI Taxonomy" id="181762"/>
    <lineage>
        <taxon>Eukaryota</taxon>
        <taxon>Fungi</taxon>
        <taxon>Dikarya</taxon>
        <taxon>Basidiomycota</taxon>
        <taxon>Agaricomycotina</taxon>
        <taxon>Agaricomycetes</taxon>
        <taxon>Agaricomycetidae</taxon>
        <taxon>Agaricales</taxon>
        <taxon>Agaricineae</taxon>
        <taxon>Strophariaceae</taxon>
        <taxon>Psilocybe</taxon>
    </lineage>
</organism>
<accession>A0ACB8GRF2</accession>
<name>A0ACB8GRF2_PSICU</name>
<reference evidence="1" key="1">
    <citation type="submission" date="2021-10" db="EMBL/GenBank/DDBJ databases">
        <title>Psilocybe cubensis genome.</title>
        <authorList>
            <person name="Mckernan K.J."/>
            <person name="Crawford S."/>
            <person name="Trippe A."/>
            <person name="Kane L.T."/>
            <person name="Mclaughlin S."/>
        </authorList>
    </citation>
    <scope>NUCLEOTIDE SEQUENCE</scope>
    <source>
        <strain evidence="1">MGC-MH-2018</strain>
    </source>
</reference>
<sequence length="186" mass="21202">MTVLFQLPIDIHVYIFNFLSPSDILTMRKTCKTICTATFLRVVWIAALKGMCIENTVYDPSFPIEEMSIRDMERAAMGPQKWEKIVNKYTDQPTPPIHITTLSEELIEYDAGRPHELFLIPGGRFLVTLLVGYLSLWDLSLSCMATPKLMGRRWMDTAVCTIHPSSDGLSIRILTIPSRTDFDTNK</sequence>
<proteinExistence type="predicted"/>
<protein>
    <submittedName>
        <fullName evidence="1">Uncharacterized protein</fullName>
    </submittedName>
</protein>
<evidence type="ECO:0000313" key="1">
    <source>
        <dbReference type="EMBL" id="KAH9477619.1"/>
    </source>
</evidence>
<dbReference type="EMBL" id="JAFIQS020000009">
    <property type="protein sequence ID" value="KAH9477619.1"/>
    <property type="molecule type" value="Genomic_DNA"/>
</dbReference>